<evidence type="ECO:0000313" key="10">
    <source>
        <dbReference type="EMBL" id="QDS77847.1"/>
    </source>
</evidence>
<keyword evidence="4 8" id="KW-0812">Transmembrane</keyword>
<feature type="transmembrane region" description="Helical" evidence="8">
    <location>
        <begin position="373"/>
        <end position="394"/>
    </location>
</feature>
<keyword evidence="6 8" id="KW-0472">Membrane</keyword>
<comment type="similarity">
    <text evidence="2">Belongs to the PC-esterase family. CASD1 subfamily.</text>
</comment>
<evidence type="ECO:0000256" key="5">
    <source>
        <dbReference type="ARBA" id="ARBA00022989"/>
    </source>
</evidence>
<dbReference type="PANTHER" id="PTHR13533:SF1">
    <property type="entry name" value="N-ACETYLNEURAMINATE 9-O-ACETYLTRANSFERASE"/>
    <property type="match status" value="1"/>
</dbReference>
<accession>A0A517LQD3</accession>
<dbReference type="Pfam" id="PF07779">
    <property type="entry name" value="Cas1_AcylT"/>
    <property type="match status" value="2"/>
</dbReference>
<keyword evidence="3" id="KW-0808">Transferase</keyword>
<evidence type="ECO:0000256" key="8">
    <source>
        <dbReference type="SAM" id="Phobius"/>
    </source>
</evidence>
<feature type="transmembrane region" description="Helical" evidence="8">
    <location>
        <begin position="680"/>
        <end position="700"/>
    </location>
</feature>
<proteinExistence type="inferred from homology"/>
<keyword evidence="5 8" id="KW-1133">Transmembrane helix</keyword>
<evidence type="ECO:0000259" key="9">
    <source>
        <dbReference type="Pfam" id="PF07779"/>
    </source>
</evidence>
<feature type="transmembrane region" description="Helical" evidence="8">
    <location>
        <begin position="586"/>
        <end position="604"/>
    </location>
</feature>
<dbReference type="AlphaFoldDB" id="A0A517LQD3"/>
<evidence type="ECO:0000256" key="1">
    <source>
        <dbReference type="ARBA" id="ARBA00004141"/>
    </source>
</evidence>
<protein>
    <recommendedName>
        <fullName evidence="9">Cas1p 10 TM acyl transferase domain-containing protein</fullName>
    </recommendedName>
</protein>
<keyword evidence="11" id="KW-1185">Reference proteome</keyword>
<evidence type="ECO:0000256" key="6">
    <source>
        <dbReference type="ARBA" id="ARBA00023136"/>
    </source>
</evidence>
<feature type="transmembrane region" description="Helical" evidence="8">
    <location>
        <begin position="556"/>
        <end position="574"/>
    </location>
</feature>
<feature type="domain" description="Cas1p 10 TM acyl transferase" evidence="9">
    <location>
        <begin position="326"/>
        <end position="438"/>
    </location>
</feature>
<feature type="transmembrane region" description="Helical" evidence="8">
    <location>
        <begin position="639"/>
        <end position="659"/>
    </location>
</feature>
<dbReference type="GO" id="GO:0005975">
    <property type="term" value="P:carbohydrate metabolic process"/>
    <property type="evidence" value="ECO:0007669"/>
    <property type="project" value="UniProtKB-ARBA"/>
</dbReference>
<feature type="domain" description="Cas1p 10 TM acyl transferase" evidence="9">
    <location>
        <begin position="467"/>
        <end position="819"/>
    </location>
</feature>
<evidence type="ECO:0000313" key="11">
    <source>
        <dbReference type="Proteomes" id="UP000316270"/>
    </source>
</evidence>
<evidence type="ECO:0000256" key="3">
    <source>
        <dbReference type="ARBA" id="ARBA00022679"/>
    </source>
</evidence>
<gene>
    <name evidence="10" type="ORF">FKW77_006634</name>
</gene>
<dbReference type="GO" id="GO:0016740">
    <property type="term" value="F:transferase activity"/>
    <property type="evidence" value="ECO:0007669"/>
    <property type="project" value="UniProtKB-KW"/>
</dbReference>
<dbReference type="OrthoDB" id="1932925at2759"/>
<organism evidence="10 11">
    <name type="scientific">Venturia effusa</name>
    <dbReference type="NCBI Taxonomy" id="50376"/>
    <lineage>
        <taxon>Eukaryota</taxon>
        <taxon>Fungi</taxon>
        <taxon>Dikarya</taxon>
        <taxon>Ascomycota</taxon>
        <taxon>Pezizomycotina</taxon>
        <taxon>Dothideomycetes</taxon>
        <taxon>Pleosporomycetidae</taxon>
        <taxon>Venturiales</taxon>
        <taxon>Venturiaceae</taxon>
        <taxon>Venturia</taxon>
    </lineage>
</organism>
<feature type="transmembrane region" description="Helical" evidence="8">
    <location>
        <begin position="340"/>
        <end position="361"/>
    </location>
</feature>
<dbReference type="GO" id="GO:0005794">
    <property type="term" value="C:Golgi apparatus"/>
    <property type="evidence" value="ECO:0007669"/>
    <property type="project" value="UniProtKB-ARBA"/>
</dbReference>
<evidence type="ECO:0000256" key="7">
    <source>
        <dbReference type="ARBA" id="ARBA00023180"/>
    </source>
</evidence>
<keyword evidence="7" id="KW-0325">Glycoprotein</keyword>
<evidence type="ECO:0000256" key="2">
    <source>
        <dbReference type="ARBA" id="ARBA00010666"/>
    </source>
</evidence>
<evidence type="ECO:0000256" key="4">
    <source>
        <dbReference type="ARBA" id="ARBA00022692"/>
    </source>
</evidence>
<reference evidence="10 11" key="1">
    <citation type="submission" date="2019-07" db="EMBL/GenBank/DDBJ databases">
        <title>Finished genome of Venturia effusa.</title>
        <authorList>
            <person name="Young C.A."/>
            <person name="Cox M.P."/>
            <person name="Ganley A.R.D."/>
            <person name="David W.J."/>
        </authorList>
    </citation>
    <scope>NUCLEOTIDE SEQUENCE [LARGE SCALE GENOMIC DNA]</scope>
    <source>
        <strain evidence="11">albino</strain>
    </source>
</reference>
<name>A0A517LQD3_9PEZI</name>
<comment type="subcellular location">
    <subcellularLocation>
        <location evidence="1">Membrane</location>
        <topology evidence="1">Multi-pass membrane protein</topology>
    </subcellularLocation>
</comment>
<dbReference type="EMBL" id="CP042202">
    <property type="protein sequence ID" value="QDS77847.1"/>
    <property type="molecule type" value="Genomic_DNA"/>
</dbReference>
<dbReference type="PANTHER" id="PTHR13533">
    <property type="entry name" value="N-ACETYLNEURAMINATE 9-O-ACETYLTRANSFERASE"/>
    <property type="match status" value="1"/>
</dbReference>
<dbReference type="InterPro" id="IPR012419">
    <property type="entry name" value="Cas1_AcylTrans_dom"/>
</dbReference>
<dbReference type="GO" id="GO:0016020">
    <property type="term" value="C:membrane"/>
    <property type="evidence" value="ECO:0007669"/>
    <property type="project" value="UniProtKB-SubCell"/>
</dbReference>
<feature type="transmembrane region" description="Helical" evidence="8">
    <location>
        <begin position="499"/>
        <end position="517"/>
    </location>
</feature>
<sequence>MMPRAVSKHLPPLYAFLVSSVLLLTIYRRFWSGSDSHDPYKCSVLLNEGRWLDEPTFKHSRSAFQKWQPPGCLLKEYKGDEISHCAEDRQLLFIGDSNVRQLFWAVAKKLDDSMSAPAGRYAERHGDIQLRPRGVDLRFVWDPYLNGSILANELEIYQESVLPAGRDGKAEVPAVMVVLGGGLWHARQHEAGAVREFKKSVDAITALTTRRDGSEWQSKAPFNGREGIGDQVFFMPVEEPLYKRLSPSRQVTILPEEVDQMNEYLHQLQPSHGLTIPWVNQVMTSQRPFAYEASGLHVVEPIVNRRADVILNLRCNAKMDNVAVAPYDRTCCSNYTPGNWLQWSLIAFAFTVSILATYIKCRESTTVDLESGTLTYFQIVASIASIALPLAYCFFADRTHLFHKVQKLYQKSEFLRVCGIALVIGILSMRKSQPNLERQNVPDELPSISKKDDSTTQVALKFSAPSNTLLSPAQILEWKGWTICFLLLAQYYAADQEPWLYIVSRLCISSLIFCLGYEHTFYFCTLGDYSLHRVAAVLVRMNMLAVATTYQMQTSYLLYCIAPLLSFWFLIVFITLRFGQELNGNVGFLLGKIGLSAALITLMHRNDQPINFIFDMLRVVFRIHWSGKDWRDSVSIDPFMAFVGMLVALATVVHGHFTTSARTKTGDSQAPLIQGFGHRIISLLTPIAILASLLTLPIFFYLTLSSFVESSGYNRNVHPYLAPLPILSFVCLRNSTQVLRAWQSEAFKRLGGCGFELSVLSMHAWNAADGRGVASLGVSADRRIDMIVLGAVVLGATSVVSQSCNKLTNMIMGIGDDRVMEGTFLPLVNENDGIASGKASQKPRGGIGGPKARFALLLGALWCLNFITP</sequence>
<dbReference type="Proteomes" id="UP000316270">
    <property type="component" value="Chromosome 18"/>
</dbReference>
<feature type="transmembrane region" description="Helical" evidence="8">
    <location>
        <begin position="12"/>
        <end position="31"/>
    </location>
</feature>